<dbReference type="EMBL" id="HBIW01020687">
    <property type="protein sequence ID" value="CAE0702360.1"/>
    <property type="molecule type" value="Transcribed_RNA"/>
</dbReference>
<dbReference type="Proteomes" id="UP000789595">
    <property type="component" value="Unassembled WGS sequence"/>
</dbReference>
<proteinExistence type="predicted"/>
<gene>
    <name evidence="2" type="ORF">PCAL00307_LOCUS17805</name>
    <name evidence="3" type="ORF">PECAL_1P09520</name>
</gene>
<keyword evidence="1" id="KW-0812">Transmembrane</keyword>
<accession>A0A7S4A434</accession>
<sequence length="166" mass="18294">MNCLLLVSAAVAFAPTRHLQRLPSAAPITQPRVALAPTALRYADAGSEPQEAPRTAPLQQLRQKLQTYINKARIFIKSEDGRKITGVAAFIFIALLLRALGGMVAAPPAPKRAMPALNFVWNHGEGATLAWRQGEPLKFIWRHGEYVWHVIRPAGRRPYLYLAGAP</sequence>
<feature type="transmembrane region" description="Helical" evidence="1">
    <location>
        <begin position="84"/>
        <end position="106"/>
    </location>
</feature>
<keyword evidence="1" id="KW-1133">Transmembrane helix</keyword>
<dbReference type="EMBL" id="CAKKNE010000001">
    <property type="protein sequence ID" value="CAH0364582.1"/>
    <property type="molecule type" value="Genomic_DNA"/>
</dbReference>
<evidence type="ECO:0000313" key="3">
    <source>
        <dbReference type="EMBL" id="CAH0364582.1"/>
    </source>
</evidence>
<keyword evidence="4" id="KW-1185">Reference proteome</keyword>
<keyword evidence="1" id="KW-0472">Membrane</keyword>
<evidence type="ECO:0000313" key="4">
    <source>
        <dbReference type="Proteomes" id="UP000789595"/>
    </source>
</evidence>
<reference evidence="3" key="2">
    <citation type="submission" date="2021-11" db="EMBL/GenBank/DDBJ databases">
        <authorList>
            <consortium name="Genoscope - CEA"/>
            <person name="William W."/>
        </authorList>
    </citation>
    <scope>NUCLEOTIDE SEQUENCE</scope>
</reference>
<reference evidence="2" key="1">
    <citation type="submission" date="2021-01" db="EMBL/GenBank/DDBJ databases">
        <authorList>
            <person name="Corre E."/>
            <person name="Pelletier E."/>
            <person name="Niang G."/>
            <person name="Scheremetjew M."/>
            <person name="Finn R."/>
            <person name="Kale V."/>
            <person name="Holt S."/>
            <person name="Cochrane G."/>
            <person name="Meng A."/>
            <person name="Brown T."/>
            <person name="Cohen L."/>
        </authorList>
    </citation>
    <scope>NUCLEOTIDE SEQUENCE</scope>
    <source>
        <strain evidence="2">CCMP1756</strain>
    </source>
</reference>
<evidence type="ECO:0000256" key="1">
    <source>
        <dbReference type="SAM" id="Phobius"/>
    </source>
</evidence>
<evidence type="ECO:0000313" key="2">
    <source>
        <dbReference type="EMBL" id="CAE0702360.1"/>
    </source>
</evidence>
<organism evidence="2">
    <name type="scientific">Pelagomonas calceolata</name>
    <dbReference type="NCBI Taxonomy" id="35677"/>
    <lineage>
        <taxon>Eukaryota</taxon>
        <taxon>Sar</taxon>
        <taxon>Stramenopiles</taxon>
        <taxon>Ochrophyta</taxon>
        <taxon>Pelagophyceae</taxon>
        <taxon>Pelagomonadales</taxon>
        <taxon>Pelagomonadaceae</taxon>
        <taxon>Pelagomonas</taxon>
    </lineage>
</organism>
<name>A0A7S4A434_9STRA</name>
<dbReference type="AlphaFoldDB" id="A0A7S4A434"/>
<protein>
    <submittedName>
        <fullName evidence="2">Uncharacterized protein</fullName>
    </submittedName>
</protein>